<keyword evidence="3" id="KW-1185">Reference proteome</keyword>
<gene>
    <name evidence="2" type="ORF">APHIGO_LOCUS7234</name>
</gene>
<dbReference type="EMBL" id="OU899035">
    <property type="protein sequence ID" value="CAH1726322.1"/>
    <property type="molecule type" value="Genomic_DNA"/>
</dbReference>
<reference evidence="2" key="1">
    <citation type="submission" date="2022-02" db="EMBL/GenBank/DDBJ databases">
        <authorList>
            <person name="King R."/>
        </authorList>
    </citation>
    <scope>NUCLEOTIDE SEQUENCE</scope>
</reference>
<name>A0A9P0J936_APHGO</name>
<evidence type="ECO:0000313" key="3">
    <source>
        <dbReference type="Proteomes" id="UP001154329"/>
    </source>
</evidence>
<reference evidence="2" key="2">
    <citation type="submission" date="2022-10" db="EMBL/GenBank/DDBJ databases">
        <authorList>
            <consortium name="ENA_rothamsted_submissions"/>
            <consortium name="culmorum"/>
            <person name="King R."/>
        </authorList>
    </citation>
    <scope>NUCLEOTIDE SEQUENCE</scope>
</reference>
<sequence>MNFPIIGRRHFAKTVGGREYVLIGDDGTAAKELPLGIPQRHHPRIFVFSDFAATHDPRYRISNTTRTRLTSRIHCSIVGLLTTIVIQQVSSDVPSGRHLQNDRVTQQRCDQRE</sequence>
<evidence type="ECO:0000313" key="2">
    <source>
        <dbReference type="EMBL" id="CAH1726322.1"/>
    </source>
</evidence>
<dbReference type="Proteomes" id="UP001154329">
    <property type="component" value="Chromosome 2"/>
</dbReference>
<organism evidence="2 3">
    <name type="scientific">Aphis gossypii</name>
    <name type="common">Cotton aphid</name>
    <dbReference type="NCBI Taxonomy" id="80765"/>
    <lineage>
        <taxon>Eukaryota</taxon>
        <taxon>Metazoa</taxon>
        <taxon>Ecdysozoa</taxon>
        <taxon>Arthropoda</taxon>
        <taxon>Hexapoda</taxon>
        <taxon>Insecta</taxon>
        <taxon>Pterygota</taxon>
        <taxon>Neoptera</taxon>
        <taxon>Paraneoptera</taxon>
        <taxon>Hemiptera</taxon>
        <taxon>Sternorrhyncha</taxon>
        <taxon>Aphidomorpha</taxon>
        <taxon>Aphidoidea</taxon>
        <taxon>Aphididae</taxon>
        <taxon>Aphidini</taxon>
        <taxon>Aphis</taxon>
        <taxon>Aphis</taxon>
    </lineage>
</organism>
<accession>A0A9P0J936</accession>
<protein>
    <submittedName>
        <fullName evidence="2">Uncharacterized protein</fullName>
    </submittedName>
</protein>
<feature type="region of interest" description="Disordered" evidence="1">
    <location>
        <begin position="92"/>
        <end position="113"/>
    </location>
</feature>
<feature type="compositionally biased region" description="Polar residues" evidence="1">
    <location>
        <begin position="102"/>
        <end position="113"/>
    </location>
</feature>
<dbReference type="AlphaFoldDB" id="A0A9P0J936"/>
<proteinExistence type="predicted"/>
<evidence type="ECO:0000256" key="1">
    <source>
        <dbReference type="SAM" id="MobiDB-lite"/>
    </source>
</evidence>